<comment type="caution">
    <text evidence="4">Lacks conserved residue(s) required for the propagation of feature annotation.</text>
</comment>
<dbReference type="GO" id="GO:0016042">
    <property type="term" value="P:lipid catabolic process"/>
    <property type="evidence" value="ECO:0007669"/>
    <property type="project" value="UniProtKB-KW"/>
</dbReference>
<dbReference type="InterPro" id="IPR016035">
    <property type="entry name" value="Acyl_Trfase/lysoPLipase"/>
</dbReference>
<gene>
    <name evidence="7" type="ORF">RDB_LOCUS14324</name>
</gene>
<feature type="region of interest" description="Disordered" evidence="5">
    <location>
        <begin position="121"/>
        <end position="143"/>
    </location>
</feature>
<evidence type="ECO:0000256" key="3">
    <source>
        <dbReference type="ARBA" id="ARBA00023098"/>
    </source>
</evidence>
<keyword evidence="1" id="KW-0378">Hydrolase</keyword>
<evidence type="ECO:0000313" key="8">
    <source>
        <dbReference type="Proteomes" id="UP000663853"/>
    </source>
</evidence>
<proteinExistence type="predicted"/>
<name>A0A8H3AHU9_9AGAM</name>
<dbReference type="InterPro" id="IPR002641">
    <property type="entry name" value="PNPLA_dom"/>
</dbReference>
<dbReference type="PROSITE" id="PS51635">
    <property type="entry name" value="PNPLA"/>
    <property type="match status" value="1"/>
</dbReference>
<evidence type="ECO:0000313" key="7">
    <source>
        <dbReference type="EMBL" id="CAE6422524.1"/>
    </source>
</evidence>
<dbReference type="GO" id="GO:0016020">
    <property type="term" value="C:membrane"/>
    <property type="evidence" value="ECO:0007669"/>
    <property type="project" value="TreeGrafter"/>
</dbReference>
<feature type="short sequence motif" description="GXGXXG" evidence="4">
    <location>
        <begin position="18"/>
        <end position="23"/>
    </location>
</feature>
<dbReference type="Pfam" id="PF01734">
    <property type="entry name" value="Patatin"/>
    <property type="match status" value="1"/>
</dbReference>
<accession>A0A8H3AHU9</accession>
<dbReference type="GO" id="GO:0047499">
    <property type="term" value="F:calcium-independent phospholipase A2 activity"/>
    <property type="evidence" value="ECO:0007669"/>
    <property type="project" value="TreeGrafter"/>
</dbReference>
<dbReference type="Proteomes" id="UP000663853">
    <property type="component" value="Unassembled WGS sequence"/>
</dbReference>
<dbReference type="GO" id="GO:0019369">
    <property type="term" value="P:arachidonate metabolic process"/>
    <property type="evidence" value="ECO:0007669"/>
    <property type="project" value="TreeGrafter"/>
</dbReference>
<reference evidence="7" key="1">
    <citation type="submission" date="2021-01" db="EMBL/GenBank/DDBJ databases">
        <authorList>
            <person name="Kaushik A."/>
        </authorList>
    </citation>
    <scope>NUCLEOTIDE SEQUENCE</scope>
    <source>
        <strain evidence="7">AG6-10EEA</strain>
    </source>
</reference>
<dbReference type="EMBL" id="CAJMXA010000240">
    <property type="protein sequence ID" value="CAE6422524.1"/>
    <property type="molecule type" value="Genomic_DNA"/>
</dbReference>
<evidence type="ECO:0000256" key="4">
    <source>
        <dbReference type="PROSITE-ProRule" id="PRU01161"/>
    </source>
</evidence>
<sequence>MSRNLDKRPGLNLLSLDGGGITGLSSLLIIKEIMLGIQGKQRLEAVPKPCEHFDIIAGTGTGAISAVMLGRLQMSVDEAITSYVKQMGAVFSERKYSITGNTGTFKATVLERQLKEMVRGATGNENDRMKAQVQGEAESQCKV</sequence>
<dbReference type="GO" id="GO:0046486">
    <property type="term" value="P:glycerolipid metabolic process"/>
    <property type="evidence" value="ECO:0007669"/>
    <property type="project" value="UniProtKB-ARBA"/>
</dbReference>
<evidence type="ECO:0000256" key="2">
    <source>
        <dbReference type="ARBA" id="ARBA00022963"/>
    </source>
</evidence>
<protein>
    <recommendedName>
        <fullName evidence="6">PNPLA domain-containing protein</fullName>
    </recommendedName>
</protein>
<evidence type="ECO:0000256" key="1">
    <source>
        <dbReference type="ARBA" id="ARBA00022801"/>
    </source>
</evidence>
<organism evidence="7 8">
    <name type="scientific">Rhizoctonia solani</name>
    <dbReference type="NCBI Taxonomy" id="456999"/>
    <lineage>
        <taxon>Eukaryota</taxon>
        <taxon>Fungi</taxon>
        <taxon>Dikarya</taxon>
        <taxon>Basidiomycota</taxon>
        <taxon>Agaricomycotina</taxon>
        <taxon>Agaricomycetes</taxon>
        <taxon>Cantharellales</taxon>
        <taxon>Ceratobasidiaceae</taxon>
        <taxon>Rhizoctonia</taxon>
    </lineage>
</organism>
<dbReference type="Gene3D" id="3.40.1090.10">
    <property type="entry name" value="Cytosolic phospholipase A2 catalytic domain"/>
    <property type="match status" value="1"/>
</dbReference>
<dbReference type="AlphaFoldDB" id="A0A8H3AHU9"/>
<dbReference type="PANTHER" id="PTHR24185:SF1">
    <property type="entry name" value="CALCIUM-INDEPENDENT PHOSPHOLIPASE A2-GAMMA"/>
    <property type="match status" value="1"/>
</dbReference>
<comment type="caution">
    <text evidence="7">The sequence shown here is derived from an EMBL/GenBank/DDBJ whole genome shotgun (WGS) entry which is preliminary data.</text>
</comment>
<dbReference type="PANTHER" id="PTHR24185">
    <property type="entry name" value="CALCIUM-INDEPENDENT PHOSPHOLIPASE A2-GAMMA"/>
    <property type="match status" value="1"/>
</dbReference>
<feature type="domain" description="PNPLA" evidence="6">
    <location>
        <begin position="14"/>
        <end position="143"/>
    </location>
</feature>
<keyword evidence="3" id="KW-0443">Lipid metabolism</keyword>
<evidence type="ECO:0000259" key="6">
    <source>
        <dbReference type="PROSITE" id="PS51635"/>
    </source>
</evidence>
<keyword evidence="2" id="KW-0442">Lipid degradation</keyword>
<dbReference type="SUPFAM" id="SSF52151">
    <property type="entry name" value="FabD/lysophospholipase-like"/>
    <property type="match status" value="1"/>
</dbReference>
<evidence type="ECO:0000256" key="5">
    <source>
        <dbReference type="SAM" id="MobiDB-lite"/>
    </source>
</evidence>